<reference evidence="6" key="2">
    <citation type="submission" date="2012-11" db="EMBL/GenBank/DDBJ databases">
        <authorList>
            <person name="Kuo A."/>
            <person name="Curtis B.A."/>
            <person name="Tanifuji G."/>
            <person name="Burki F."/>
            <person name="Gruber A."/>
            <person name="Irimia M."/>
            <person name="Maruyama S."/>
            <person name="Arias M.C."/>
            <person name="Ball S.G."/>
            <person name="Gile G.H."/>
            <person name="Hirakawa Y."/>
            <person name="Hopkins J.F."/>
            <person name="Rensing S.A."/>
            <person name="Schmutz J."/>
            <person name="Symeonidi A."/>
            <person name="Elias M."/>
            <person name="Eveleigh R.J."/>
            <person name="Herman E.K."/>
            <person name="Klute M.J."/>
            <person name="Nakayama T."/>
            <person name="Obornik M."/>
            <person name="Reyes-Prieto A."/>
            <person name="Armbrust E.V."/>
            <person name="Aves S.J."/>
            <person name="Beiko R.G."/>
            <person name="Coutinho P."/>
            <person name="Dacks J.B."/>
            <person name="Durnford D.G."/>
            <person name="Fast N.M."/>
            <person name="Green B.R."/>
            <person name="Grisdale C."/>
            <person name="Hempe F."/>
            <person name="Henrissat B."/>
            <person name="Hoppner M.P."/>
            <person name="Ishida K.-I."/>
            <person name="Kim E."/>
            <person name="Koreny L."/>
            <person name="Kroth P.G."/>
            <person name="Liu Y."/>
            <person name="Malik S.-B."/>
            <person name="Maier U.G."/>
            <person name="McRose D."/>
            <person name="Mock T."/>
            <person name="Neilson J.A."/>
            <person name="Onodera N.T."/>
            <person name="Poole A.M."/>
            <person name="Pritham E.J."/>
            <person name="Richards T.A."/>
            <person name="Rocap G."/>
            <person name="Roy S.W."/>
            <person name="Sarai C."/>
            <person name="Schaack S."/>
            <person name="Shirato S."/>
            <person name="Slamovits C.H."/>
            <person name="Spencer D.F."/>
            <person name="Suzuki S."/>
            <person name="Worden A.Z."/>
            <person name="Zauner S."/>
            <person name="Barry K."/>
            <person name="Bell C."/>
            <person name="Bharti A.K."/>
            <person name="Crow J.A."/>
            <person name="Grimwood J."/>
            <person name="Kramer R."/>
            <person name="Lindquist E."/>
            <person name="Lucas S."/>
            <person name="Salamov A."/>
            <person name="McFadden G.I."/>
            <person name="Lane C.E."/>
            <person name="Keeling P.J."/>
            <person name="Gray M.W."/>
            <person name="Grigoriev I.V."/>
            <person name="Archibald J.M."/>
        </authorList>
    </citation>
    <scope>NUCLEOTIDE SEQUENCE</scope>
    <source>
        <strain evidence="6">CCMP2712</strain>
    </source>
</reference>
<dbReference type="Gene3D" id="1.25.10.10">
    <property type="entry name" value="Leucine-rich Repeat Variant"/>
    <property type="match status" value="1"/>
</dbReference>
<keyword evidence="1" id="KW-0175">Coiled coil</keyword>
<dbReference type="OrthoDB" id="498590at2759"/>
<dbReference type="Proteomes" id="UP000011087">
    <property type="component" value="Unassembled WGS sequence"/>
</dbReference>
<dbReference type="GO" id="GO:0003682">
    <property type="term" value="F:chromatin binding"/>
    <property type="evidence" value="ECO:0007669"/>
    <property type="project" value="TreeGrafter"/>
</dbReference>
<name>L1JDY3_GUITC</name>
<dbReference type="InterPro" id="IPR039662">
    <property type="entry name" value="Cohesin_Scc3/SA"/>
</dbReference>
<evidence type="ECO:0000313" key="6">
    <source>
        <dbReference type="Proteomes" id="UP000011087"/>
    </source>
</evidence>
<dbReference type="GO" id="GO:0007062">
    <property type="term" value="P:sister chromatid cohesion"/>
    <property type="evidence" value="ECO:0007669"/>
    <property type="project" value="UniProtKB-ARBA"/>
</dbReference>
<dbReference type="EnsemblProtists" id="EKX46527">
    <property type="protein sequence ID" value="EKX46527"/>
    <property type="gene ID" value="GUITHDRAFT_107730"/>
</dbReference>
<evidence type="ECO:0000256" key="1">
    <source>
        <dbReference type="SAM" id="Coils"/>
    </source>
</evidence>
<dbReference type="SUPFAM" id="SSF48371">
    <property type="entry name" value="ARM repeat"/>
    <property type="match status" value="1"/>
</dbReference>
<dbReference type="InterPro" id="IPR056396">
    <property type="entry name" value="HEAT_SCC3-SA"/>
</dbReference>
<dbReference type="OMA" id="HKENAET"/>
<dbReference type="InterPro" id="IPR020839">
    <property type="entry name" value="SCD"/>
</dbReference>
<accession>L1JDY3</accession>
<dbReference type="PANTHER" id="PTHR11199:SF0">
    <property type="entry name" value="LD34181P-RELATED"/>
    <property type="match status" value="1"/>
</dbReference>
<dbReference type="InterPro" id="IPR016024">
    <property type="entry name" value="ARM-type_fold"/>
</dbReference>
<evidence type="ECO:0000259" key="3">
    <source>
        <dbReference type="PROSITE" id="PS51425"/>
    </source>
</evidence>
<dbReference type="GO" id="GO:0005634">
    <property type="term" value="C:nucleus"/>
    <property type="evidence" value="ECO:0007669"/>
    <property type="project" value="TreeGrafter"/>
</dbReference>
<dbReference type="STRING" id="905079.L1JDY3"/>
<sequence length="800" mass="90603">MSATPRRTMRPRAEISYKEPGQLKLSMLEADKDNDSDDAFEGSTKGKASQHKRKHSDVLSQSSPAPSQRRKTDKTGRLLFETSENSLFGIIATKASAIPMAVKEWWEQYDRDRATAVCKLTNMVLEAAGFKERFPASAFGSDDDMDVDDYLRQLVETCASGEAETSINCFTGNSKSHKKVQSQFSDFWDKFVYHAPESELRSMHENPFCPWSQLKILRLASTIVGLEIMNAIVGRANDTLDAMNNLERLYEAAKSKKETQKLARLEEQLEAKRSIRGDAEKALSSFFNSIVIHRHRDAAHEIRARCISSIGKVIIDYKSKFLENSFLKYIGWALYDKHADVRLAALECIDSFYSNGLENELEMFTERFRDRILEMRLDVTKQVAIQAIETLKTMATKELLKNDDKGAKEDQKDSFVFKGIVELLGTVASEFQDLQPAVEVLIERVPVLENFTIACDVLLEDTGDDALEPEYKVTLARMMCGTLSLLAGNVEQEENSNRKKNPEQKKLKEACIVLSHNLAAIFGKFGTEKEMLPPLVGLLQHFNLDSFSAKDKVLKDIVDRVVEISKKSQDFDVMLACGQSLANLENSDYAMKATIQTRLKPLYESLNAELKKISEAVSKVFGRYLQSEGNQDLEFPSDALQALGEFAESLLSNNMKAKILERVSEILEYKMIKIREVHFESSPLLHRPYSAKFHNELLKIANEQLIPQDRSDRVTFWLKAHQNMYMKLGQSVSSENSNVSSMGMALIDSVSVLRLDEEDTEKYIKDGLDWTLSDANGRSNFLEMLAIQIRFLSSLQARKM</sequence>
<dbReference type="KEGG" id="gtt:GUITHDRAFT_107730"/>
<proteinExistence type="predicted"/>
<reference evidence="5" key="3">
    <citation type="submission" date="2016-03" db="UniProtKB">
        <authorList>
            <consortium name="EnsemblProtists"/>
        </authorList>
    </citation>
    <scope>IDENTIFICATION</scope>
</reference>
<dbReference type="AlphaFoldDB" id="L1JDY3"/>
<keyword evidence="6" id="KW-1185">Reference proteome</keyword>
<protein>
    <submittedName>
        <fullName evidence="4">Scc3 sister chromatid cohesin complex subunit</fullName>
    </submittedName>
</protein>
<dbReference type="GO" id="GO:0000785">
    <property type="term" value="C:chromatin"/>
    <property type="evidence" value="ECO:0007669"/>
    <property type="project" value="TreeGrafter"/>
</dbReference>
<feature type="coiled-coil region" evidence="1">
    <location>
        <begin position="236"/>
        <end position="282"/>
    </location>
</feature>
<evidence type="ECO:0000313" key="4">
    <source>
        <dbReference type="EMBL" id="EKX46527.1"/>
    </source>
</evidence>
<dbReference type="InterPro" id="IPR013721">
    <property type="entry name" value="STAG"/>
</dbReference>
<reference evidence="4 6" key="1">
    <citation type="journal article" date="2012" name="Nature">
        <title>Algal genomes reveal evolutionary mosaicism and the fate of nucleomorphs.</title>
        <authorList>
            <consortium name="DOE Joint Genome Institute"/>
            <person name="Curtis B.A."/>
            <person name="Tanifuji G."/>
            <person name="Burki F."/>
            <person name="Gruber A."/>
            <person name="Irimia M."/>
            <person name="Maruyama S."/>
            <person name="Arias M.C."/>
            <person name="Ball S.G."/>
            <person name="Gile G.H."/>
            <person name="Hirakawa Y."/>
            <person name="Hopkins J.F."/>
            <person name="Kuo A."/>
            <person name="Rensing S.A."/>
            <person name="Schmutz J."/>
            <person name="Symeonidi A."/>
            <person name="Elias M."/>
            <person name="Eveleigh R.J."/>
            <person name="Herman E.K."/>
            <person name="Klute M.J."/>
            <person name="Nakayama T."/>
            <person name="Obornik M."/>
            <person name="Reyes-Prieto A."/>
            <person name="Armbrust E.V."/>
            <person name="Aves S.J."/>
            <person name="Beiko R.G."/>
            <person name="Coutinho P."/>
            <person name="Dacks J.B."/>
            <person name="Durnford D.G."/>
            <person name="Fast N.M."/>
            <person name="Green B.R."/>
            <person name="Grisdale C.J."/>
            <person name="Hempel F."/>
            <person name="Henrissat B."/>
            <person name="Hoppner M.P."/>
            <person name="Ishida K."/>
            <person name="Kim E."/>
            <person name="Koreny L."/>
            <person name="Kroth P.G."/>
            <person name="Liu Y."/>
            <person name="Malik S.B."/>
            <person name="Maier U.G."/>
            <person name="McRose D."/>
            <person name="Mock T."/>
            <person name="Neilson J.A."/>
            <person name="Onodera N.T."/>
            <person name="Poole A.M."/>
            <person name="Pritham E.J."/>
            <person name="Richards T.A."/>
            <person name="Rocap G."/>
            <person name="Roy S.W."/>
            <person name="Sarai C."/>
            <person name="Schaack S."/>
            <person name="Shirato S."/>
            <person name="Slamovits C.H."/>
            <person name="Spencer D.F."/>
            <person name="Suzuki S."/>
            <person name="Worden A.Z."/>
            <person name="Zauner S."/>
            <person name="Barry K."/>
            <person name="Bell C."/>
            <person name="Bharti A.K."/>
            <person name="Crow J.A."/>
            <person name="Grimwood J."/>
            <person name="Kramer R."/>
            <person name="Lindquist E."/>
            <person name="Lucas S."/>
            <person name="Salamov A."/>
            <person name="McFadden G.I."/>
            <person name="Lane C.E."/>
            <person name="Keeling P.J."/>
            <person name="Gray M.W."/>
            <person name="Grigoriev I.V."/>
            <person name="Archibald J.M."/>
        </authorList>
    </citation>
    <scope>NUCLEOTIDE SEQUENCE</scope>
    <source>
        <strain evidence="4 6">CCMP2712</strain>
    </source>
</reference>
<dbReference type="Pfam" id="PF24571">
    <property type="entry name" value="HEAT_SCC3-SA"/>
    <property type="match status" value="1"/>
</dbReference>
<dbReference type="Pfam" id="PF08514">
    <property type="entry name" value="STAG"/>
    <property type="match status" value="1"/>
</dbReference>
<dbReference type="Pfam" id="PF21581">
    <property type="entry name" value="SCD"/>
    <property type="match status" value="1"/>
</dbReference>
<dbReference type="RefSeq" id="XP_005833507.1">
    <property type="nucleotide sequence ID" value="XM_005833450.1"/>
</dbReference>
<dbReference type="eggNOG" id="KOG2011">
    <property type="taxonomic scope" value="Eukaryota"/>
</dbReference>
<dbReference type="EMBL" id="JH992994">
    <property type="protein sequence ID" value="EKX46527.1"/>
    <property type="molecule type" value="Genomic_DNA"/>
</dbReference>
<gene>
    <name evidence="4" type="primary">Scc3</name>
    <name evidence="4" type="ORF">GUITHDRAFT_107730</name>
</gene>
<dbReference type="PROSITE" id="PS51425">
    <property type="entry name" value="SCD"/>
    <property type="match status" value="1"/>
</dbReference>
<evidence type="ECO:0000313" key="5">
    <source>
        <dbReference type="EnsemblProtists" id="EKX46527"/>
    </source>
</evidence>
<feature type="domain" description="SCD" evidence="3">
    <location>
        <begin position="291"/>
        <end position="375"/>
    </location>
</feature>
<organism evidence="4">
    <name type="scientific">Guillardia theta (strain CCMP2712)</name>
    <name type="common">Cryptophyte</name>
    <dbReference type="NCBI Taxonomy" id="905079"/>
    <lineage>
        <taxon>Eukaryota</taxon>
        <taxon>Cryptophyceae</taxon>
        <taxon>Pyrenomonadales</taxon>
        <taxon>Geminigeraceae</taxon>
        <taxon>Guillardia</taxon>
    </lineage>
</organism>
<feature type="region of interest" description="Disordered" evidence="2">
    <location>
        <begin position="1"/>
        <end position="76"/>
    </location>
</feature>
<dbReference type="GO" id="GO:0008278">
    <property type="term" value="C:cohesin complex"/>
    <property type="evidence" value="ECO:0007669"/>
    <property type="project" value="TreeGrafter"/>
</dbReference>
<dbReference type="PANTHER" id="PTHR11199">
    <property type="entry name" value="STROMAL ANTIGEN"/>
    <property type="match status" value="1"/>
</dbReference>
<evidence type="ECO:0000256" key="2">
    <source>
        <dbReference type="SAM" id="MobiDB-lite"/>
    </source>
</evidence>
<dbReference type="GeneID" id="17303063"/>
<dbReference type="InterPro" id="IPR011989">
    <property type="entry name" value="ARM-like"/>
</dbReference>
<dbReference type="HOGENOM" id="CLU_351777_0_0_1"/>
<dbReference type="PaxDb" id="55529-EKX46527"/>